<protein>
    <submittedName>
        <fullName evidence="2">Uncharacterized protein</fullName>
    </submittedName>
</protein>
<dbReference type="OrthoDB" id="5244593at2"/>
<keyword evidence="3" id="KW-1185">Reference proteome</keyword>
<gene>
    <name evidence="2" type="ORF">YM304_25750</name>
</gene>
<feature type="compositionally biased region" description="Basic residues" evidence="1">
    <location>
        <begin position="184"/>
        <end position="215"/>
    </location>
</feature>
<name>A0A6C7ECI9_ILUCY</name>
<accession>A0A6C7ECI9</accession>
<proteinExistence type="predicted"/>
<organism evidence="2 3">
    <name type="scientific">Ilumatobacter coccineus (strain NBRC 103263 / KCTC 29153 / YM16-304)</name>
    <dbReference type="NCBI Taxonomy" id="1313172"/>
    <lineage>
        <taxon>Bacteria</taxon>
        <taxon>Bacillati</taxon>
        <taxon>Actinomycetota</taxon>
        <taxon>Acidimicrobiia</taxon>
        <taxon>Acidimicrobiales</taxon>
        <taxon>Ilumatobacteraceae</taxon>
        <taxon>Ilumatobacter</taxon>
    </lineage>
</organism>
<sequence length="215" mass="22518">MADNDPLAEMFNLFAAPLAGTIRSFDQFRKGVDEFLRGVENFNRTMESLNETAERINTLLAEVEEPIKAAVPQVTRTVKAADEMMQVVAGPAMAVAPGLMKLSDTLNNPAFQQMPNQLGQMTELLGEVTTRLAPLGHLAESAGGLFGGFKIPGFGGPAAPKPPAGDAPVPPSEPAAAPQPAKPAAKKPAAKKTAAKKAPAKKRAPKKAAARKKSS</sequence>
<evidence type="ECO:0000313" key="3">
    <source>
        <dbReference type="Proteomes" id="UP000011863"/>
    </source>
</evidence>
<feature type="compositionally biased region" description="Pro residues" evidence="1">
    <location>
        <begin position="159"/>
        <end position="173"/>
    </location>
</feature>
<dbReference type="KEGG" id="aym:YM304_25750"/>
<evidence type="ECO:0000256" key="1">
    <source>
        <dbReference type="SAM" id="MobiDB-lite"/>
    </source>
</evidence>
<reference evidence="2 3" key="1">
    <citation type="journal article" date="2013" name="Int. J. Syst. Evol. Microbiol.">
        <title>Ilumatobacter nonamiense sp. nov. and Ilumatobacter coccineum sp. nov., isolated from seashore sand.</title>
        <authorList>
            <person name="Matsumoto A."/>
            <person name="Kasai H."/>
            <person name="Matsuo Y."/>
            <person name="Shizuri Y."/>
            <person name="Ichikawa N."/>
            <person name="Fujita N."/>
            <person name="Omura S."/>
            <person name="Takahashi Y."/>
        </authorList>
    </citation>
    <scope>NUCLEOTIDE SEQUENCE [LARGE SCALE GENOMIC DNA]</scope>
    <source>
        <strain evidence="3">NBRC 103263 / KCTC 29153 / YM16-304</strain>
    </source>
</reference>
<dbReference type="RefSeq" id="WP_015442136.1">
    <property type="nucleotide sequence ID" value="NC_020520.1"/>
</dbReference>
<feature type="compositionally biased region" description="Low complexity" evidence="1">
    <location>
        <begin position="174"/>
        <end position="183"/>
    </location>
</feature>
<dbReference type="Proteomes" id="UP000011863">
    <property type="component" value="Chromosome"/>
</dbReference>
<dbReference type="EMBL" id="AP012057">
    <property type="protein sequence ID" value="BAN02889.1"/>
    <property type="molecule type" value="Genomic_DNA"/>
</dbReference>
<evidence type="ECO:0000313" key="2">
    <source>
        <dbReference type="EMBL" id="BAN02889.1"/>
    </source>
</evidence>
<dbReference type="AlphaFoldDB" id="A0A6C7ECI9"/>
<feature type="region of interest" description="Disordered" evidence="1">
    <location>
        <begin position="157"/>
        <end position="215"/>
    </location>
</feature>